<dbReference type="Gene3D" id="3.20.20.80">
    <property type="entry name" value="Glycosidases"/>
    <property type="match status" value="1"/>
</dbReference>
<dbReference type="PANTHER" id="PTHR10357">
    <property type="entry name" value="ALPHA-AMYLASE FAMILY MEMBER"/>
    <property type="match status" value="1"/>
</dbReference>
<dbReference type="GO" id="GO:0004556">
    <property type="term" value="F:alpha-amylase activity"/>
    <property type="evidence" value="ECO:0007669"/>
    <property type="project" value="TreeGrafter"/>
</dbReference>
<dbReference type="InterPro" id="IPR017853">
    <property type="entry name" value="GH"/>
</dbReference>
<evidence type="ECO:0000256" key="1">
    <source>
        <dbReference type="ARBA" id="ARBA00008061"/>
    </source>
</evidence>
<protein>
    <submittedName>
        <fullName evidence="3">Alpha-amylase</fullName>
    </submittedName>
</protein>
<dbReference type="EMBL" id="CP071868">
    <property type="protein sequence ID" value="QTE31230.1"/>
    <property type="molecule type" value="Genomic_DNA"/>
</dbReference>
<dbReference type="InterPro" id="IPR045857">
    <property type="entry name" value="O16G_dom_2"/>
</dbReference>
<dbReference type="RefSeq" id="WP_227425612.1">
    <property type="nucleotide sequence ID" value="NZ_CP071868.1"/>
</dbReference>
<organism evidence="3 4">
    <name type="scientific">Pengzhenrongella sicca</name>
    <dbReference type="NCBI Taxonomy" id="2819238"/>
    <lineage>
        <taxon>Bacteria</taxon>
        <taxon>Bacillati</taxon>
        <taxon>Actinomycetota</taxon>
        <taxon>Actinomycetes</taxon>
        <taxon>Micrococcales</taxon>
        <taxon>Pengzhenrongella</taxon>
    </lineage>
</organism>
<dbReference type="SMART" id="SM00642">
    <property type="entry name" value="Aamy"/>
    <property type="match status" value="1"/>
</dbReference>
<dbReference type="AlphaFoldDB" id="A0A8A4ZGQ7"/>
<evidence type="ECO:0000313" key="3">
    <source>
        <dbReference type="EMBL" id="QTE31230.1"/>
    </source>
</evidence>
<dbReference type="PANTHER" id="PTHR10357:SF179">
    <property type="entry name" value="NEUTRAL AND BASIC AMINO ACID TRANSPORT PROTEIN RBAT"/>
    <property type="match status" value="1"/>
</dbReference>
<dbReference type="Pfam" id="PF00128">
    <property type="entry name" value="Alpha-amylase"/>
    <property type="match status" value="1"/>
</dbReference>
<comment type="similarity">
    <text evidence="1">Belongs to the glycosyl hydrolase 13 family.</text>
</comment>
<evidence type="ECO:0000313" key="4">
    <source>
        <dbReference type="Proteomes" id="UP000663937"/>
    </source>
</evidence>
<dbReference type="SUPFAM" id="SSF51445">
    <property type="entry name" value="(Trans)glycosidases"/>
    <property type="match status" value="1"/>
</dbReference>
<name>A0A8A4ZGQ7_9MICO</name>
<evidence type="ECO:0000259" key="2">
    <source>
        <dbReference type="SMART" id="SM00642"/>
    </source>
</evidence>
<dbReference type="InterPro" id="IPR006047">
    <property type="entry name" value="GH13_cat_dom"/>
</dbReference>
<dbReference type="Proteomes" id="UP000663937">
    <property type="component" value="Chromosome"/>
</dbReference>
<dbReference type="KEGG" id="psic:J4E96_00935"/>
<feature type="domain" description="Glycosyl hydrolase family 13 catalytic" evidence="2">
    <location>
        <begin position="25"/>
        <end position="392"/>
    </location>
</feature>
<accession>A0A8A4ZGQ7</accession>
<gene>
    <name evidence="3" type="ORF">J4E96_00935</name>
</gene>
<sequence length="527" mass="55949">MTRAATPAAPRSRPPGWWRRAVVYQVYVRSFADSDGDGVGDLAGVTAHLDAVARLGVDALWLTPFYPSPQADHGYDVADHRGVDPLFGDLAAFDALLARAHALGLGVVVDLVPNHVSSEHPWFRAAVAAPPGSPARRRFHVRPGRGPGGELPPTGWTSMFGGPAWTRLPDGEWYLHLFAPEQPDLNWADDDVRSDFAATLRFWAARGVDGFRVDVAGGLAKDPAYGEVRRGAPHPHWDRPEVHRIYRSWRDVLDAARPDLFAVAEAWGPPDRTAAFARADELGQAFAFSLLGAPWSAAAIRRAVTTQLDAHGRVGALPAWVLGNHDSTRVATGRGRAAALALHLFLLALPGAFYLYAGDELGLPQVAVAPADWQDPQAVRTHGRLPSRDGARIPLPWTDDAPGHGFTAGRPWLPTPPGWGARARDAQEADPGSPWGVLHRAIAARRALWSAADDAVQWLPSPPGTLVLRRAGVLVVLNASARAWALARLLPAGTGAVLAAASGPLGADGATVPPATAVWLDAGAGAG</sequence>
<reference evidence="3" key="1">
    <citation type="submission" date="2021-03" db="EMBL/GenBank/DDBJ databases">
        <title>Pengzhenrongella sicca gen. nov., sp. nov., a new member of suborder Micrococcineae isolated from High-Arctic tundra soil.</title>
        <authorList>
            <person name="Peng F."/>
        </authorList>
    </citation>
    <scope>NUCLEOTIDE SEQUENCE</scope>
    <source>
        <strain evidence="3">LRZ-2</strain>
    </source>
</reference>
<proteinExistence type="inferred from homology"/>
<dbReference type="Gene3D" id="3.90.400.10">
    <property type="entry name" value="Oligo-1,6-glucosidase, Domain 2"/>
    <property type="match status" value="1"/>
</dbReference>
<keyword evidence="4" id="KW-1185">Reference proteome</keyword>
<dbReference type="GO" id="GO:0009313">
    <property type="term" value="P:oligosaccharide catabolic process"/>
    <property type="evidence" value="ECO:0007669"/>
    <property type="project" value="TreeGrafter"/>
</dbReference>